<protein>
    <submittedName>
        <fullName evidence="3">Uncharacterized protein</fullName>
    </submittedName>
</protein>
<reference evidence="3" key="1">
    <citation type="submission" date="2018-11" db="EMBL/GenBank/DDBJ databases">
        <authorList>
            <consortium name="Pathogen Informatics"/>
        </authorList>
    </citation>
    <scope>NUCLEOTIDE SEQUENCE</scope>
</reference>
<proteinExistence type="predicted"/>
<name>A0A3S5CJX0_9PLAT</name>
<evidence type="ECO:0000313" key="3">
    <source>
        <dbReference type="EMBL" id="VEL14415.1"/>
    </source>
</evidence>
<keyword evidence="2" id="KW-0732">Signal</keyword>
<evidence type="ECO:0000256" key="2">
    <source>
        <dbReference type="SAM" id="SignalP"/>
    </source>
</evidence>
<feature type="signal peptide" evidence="2">
    <location>
        <begin position="1"/>
        <end position="19"/>
    </location>
</feature>
<dbReference type="AlphaFoldDB" id="A0A3S5CJX0"/>
<gene>
    <name evidence="3" type="ORF">PXEA_LOCUS7855</name>
</gene>
<feature type="region of interest" description="Disordered" evidence="1">
    <location>
        <begin position="119"/>
        <end position="140"/>
    </location>
</feature>
<feature type="chain" id="PRO_5018721542" evidence="2">
    <location>
        <begin position="20"/>
        <end position="215"/>
    </location>
</feature>
<organism evidence="3 4">
    <name type="scientific">Protopolystoma xenopodis</name>
    <dbReference type="NCBI Taxonomy" id="117903"/>
    <lineage>
        <taxon>Eukaryota</taxon>
        <taxon>Metazoa</taxon>
        <taxon>Spiralia</taxon>
        <taxon>Lophotrochozoa</taxon>
        <taxon>Platyhelminthes</taxon>
        <taxon>Monogenea</taxon>
        <taxon>Polyopisthocotylea</taxon>
        <taxon>Polystomatidea</taxon>
        <taxon>Polystomatidae</taxon>
        <taxon>Protopolystoma</taxon>
    </lineage>
</organism>
<evidence type="ECO:0000313" key="4">
    <source>
        <dbReference type="Proteomes" id="UP000784294"/>
    </source>
</evidence>
<keyword evidence="4" id="KW-1185">Reference proteome</keyword>
<accession>A0A3S5CJX0</accession>
<evidence type="ECO:0000256" key="1">
    <source>
        <dbReference type="SAM" id="MobiDB-lite"/>
    </source>
</evidence>
<dbReference type="Proteomes" id="UP000784294">
    <property type="component" value="Unassembled WGS sequence"/>
</dbReference>
<dbReference type="EMBL" id="CAAALY010021078">
    <property type="protein sequence ID" value="VEL14415.1"/>
    <property type="molecule type" value="Genomic_DNA"/>
</dbReference>
<sequence length="215" mass="22470">MSLGFVGVWGGFLYCRLVGIGGPVGRPTDRAAISPSGRRHFATGCLTCQRDCWPQTAPSLHRPTRVAGLSGVSNVSNKAGRASRLLTLLSRGGLVASSGLARACPPTCQLLFVPPSQSPDSLPGFSSPAPPTSSHSPHSPLPCAFSSLGLTIRASTWLPRSDVSGAGAITPEIGCLGSRADIPAGTRGRQDWTRIGKQTEQTKRLLNLQMEVGDD</sequence>
<comment type="caution">
    <text evidence="3">The sequence shown here is derived from an EMBL/GenBank/DDBJ whole genome shotgun (WGS) entry which is preliminary data.</text>
</comment>